<sequence length="170" mass="19577">MFKWQFEATLHYLDVGMVLAFASEGLLSEEEDFFTECYELLSELFQKYSSEVCKKRNEAYFTLTNLFRVYAPEIVKSCCEVILSSRKILFVKKCGRMLRVLNNAGKTLIPGNLEITEQLICKAWKESSEKISSDQSLLEDFKKLINAPRETESGNVAALINSRFYSTSYK</sequence>
<protein>
    <submittedName>
        <fullName evidence="1">Uncharacterized protein</fullName>
    </submittedName>
</protein>
<dbReference type="EMBL" id="JWZT01001987">
    <property type="protein sequence ID" value="KII70697.1"/>
    <property type="molecule type" value="Genomic_DNA"/>
</dbReference>
<gene>
    <name evidence="1" type="ORF">RF11_09031</name>
</gene>
<dbReference type="Proteomes" id="UP000031668">
    <property type="component" value="Unassembled WGS sequence"/>
</dbReference>
<name>A0A0C2N9X1_THEKT</name>
<keyword evidence="2" id="KW-1185">Reference proteome</keyword>
<accession>A0A0C2N9X1</accession>
<evidence type="ECO:0000313" key="2">
    <source>
        <dbReference type="Proteomes" id="UP000031668"/>
    </source>
</evidence>
<comment type="caution">
    <text evidence="1">The sequence shown here is derived from an EMBL/GenBank/DDBJ whole genome shotgun (WGS) entry which is preliminary data.</text>
</comment>
<dbReference type="AlphaFoldDB" id="A0A0C2N9X1"/>
<evidence type="ECO:0000313" key="1">
    <source>
        <dbReference type="EMBL" id="KII70697.1"/>
    </source>
</evidence>
<reference evidence="1 2" key="1">
    <citation type="journal article" date="2014" name="Genome Biol. Evol.">
        <title>The genome of the myxosporean Thelohanellus kitauei shows adaptations to nutrient acquisition within its fish host.</title>
        <authorList>
            <person name="Yang Y."/>
            <person name="Xiong J."/>
            <person name="Zhou Z."/>
            <person name="Huo F."/>
            <person name="Miao W."/>
            <person name="Ran C."/>
            <person name="Liu Y."/>
            <person name="Zhang J."/>
            <person name="Feng J."/>
            <person name="Wang M."/>
            <person name="Wang M."/>
            <person name="Wang L."/>
            <person name="Yao B."/>
        </authorList>
    </citation>
    <scope>NUCLEOTIDE SEQUENCE [LARGE SCALE GENOMIC DNA]</scope>
    <source>
        <strain evidence="1">Wuqing</strain>
    </source>
</reference>
<proteinExistence type="predicted"/>
<organism evidence="1 2">
    <name type="scientific">Thelohanellus kitauei</name>
    <name type="common">Myxosporean</name>
    <dbReference type="NCBI Taxonomy" id="669202"/>
    <lineage>
        <taxon>Eukaryota</taxon>
        <taxon>Metazoa</taxon>
        <taxon>Cnidaria</taxon>
        <taxon>Myxozoa</taxon>
        <taxon>Myxosporea</taxon>
        <taxon>Bivalvulida</taxon>
        <taxon>Platysporina</taxon>
        <taxon>Myxobolidae</taxon>
        <taxon>Thelohanellus</taxon>
    </lineage>
</organism>